<dbReference type="InterPro" id="IPR001451">
    <property type="entry name" value="Hexapep"/>
</dbReference>
<gene>
    <name evidence="4" type="ORF">E4U82_07745</name>
</gene>
<dbReference type="InterPro" id="IPR051159">
    <property type="entry name" value="Hexapeptide_acetyltransf"/>
</dbReference>
<dbReference type="Proteomes" id="UP000298484">
    <property type="component" value="Unassembled WGS sequence"/>
</dbReference>
<dbReference type="PANTHER" id="PTHR23416:SF23">
    <property type="entry name" value="ACETYLTRANSFERASE C18B11.09C-RELATED"/>
    <property type="match status" value="1"/>
</dbReference>
<dbReference type="GO" id="GO:0008374">
    <property type="term" value="F:O-acyltransferase activity"/>
    <property type="evidence" value="ECO:0007669"/>
    <property type="project" value="TreeGrafter"/>
</dbReference>
<dbReference type="Pfam" id="PF00132">
    <property type="entry name" value="Hexapep"/>
    <property type="match status" value="1"/>
</dbReference>
<evidence type="ECO:0000256" key="1">
    <source>
        <dbReference type="ARBA" id="ARBA00007274"/>
    </source>
</evidence>
<dbReference type="InterPro" id="IPR011004">
    <property type="entry name" value="Trimer_LpxA-like_sf"/>
</dbReference>
<evidence type="ECO:0000256" key="3">
    <source>
        <dbReference type="ARBA" id="ARBA00022737"/>
    </source>
</evidence>
<sequence>MELEKLLSKMETEGVIHAGSEVNKAMVAVSDEARRLCAHLNNGVYTNEQIRQQISQIVGQALDEDFSLFLPFTTDFGKNIKIGKNVFINSGCRFQDQGQIIIGDQSLIGHNVVLATINHDYNPLNRGTMYLKPIVLKERIWIGSNATILPGVTVGENAIVAAGSVVTRDVEPNTIVGGNPAKFIANLEDKIK</sequence>
<keyword evidence="2 4" id="KW-0808">Transferase</keyword>
<dbReference type="AlphaFoldDB" id="A0A4Y9ABN0"/>
<keyword evidence="3" id="KW-0677">Repeat</keyword>
<comment type="caution">
    <text evidence="4">The sequence shown here is derived from an EMBL/GenBank/DDBJ whole genome shotgun (WGS) entry which is preliminary data.</text>
</comment>
<dbReference type="EMBL" id="SRHY01000008">
    <property type="protein sequence ID" value="TFJ93223.1"/>
    <property type="molecule type" value="Genomic_DNA"/>
</dbReference>
<name>A0A4Y9ABN0_9BACI</name>
<dbReference type="RefSeq" id="WP_135109633.1">
    <property type="nucleotide sequence ID" value="NZ_SRHY01000008.1"/>
</dbReference>
<keyword evidence="5" id="KW-1185">Reference proteome</keyword>
<dbReference type="OrthoDB" id="9782926at2"/>
<dbReference type="PANTHER" id="PTHR23416">
    <property type="entry name" value="SIALIC ACID SYNTHASE-RELATED"/>
    <property type="match status" value="1"/>
</dbReference>
<protein>
    <submittedName>
        <fullName evidence="4">Sugar O-acetyltransferase</fullName>
    </submittedName>
</protein>
<dbReference type="InterPro" id="IPR018357">
    <property type="entry name" value="Hexapep_transf_CS"/>
</dbReference>
<evidence type="ECO:0000313" key="4">
    <source>
        <dbReference type="EMBL" id="TFJ93223.1"/>
    </source>
</evidence>
<dbReference type="Pfam" id="PF14602">
    <property type="entry name" value="Hexapep_2"/>
    <property type="match status" value="1"/>
</dbReference>
<reference evidence="4 5" key="1">
    <citation type="submission" date="2019-03" db="EMBL/GenBank/DDBJ databases">
        <title>Genome sequence of Lentibacillus salicampi ATCC BAA-719.</title>
        <authorList>
            <person name="Maclea K.S."/>
            <person name="Simoes Junior M."/>
        </authorList>
    </citation>
    <scope>NUCLEOTIDE SEQUENCE [LARGE SCALE GENOMIC DNA]</scope>
    <source>
        <strain evidence="4 5">ATCC BAA-719</strain>
    </source>
</reference>
<dbReference type="SUPFAM" id="SSF51161">
    <property type="entry name" value="Trimeric LpxA-like enzymes"/>
    <property type="match status" value="1"/>
</dbReference>
<organism evidence="4 5">
    <name type="scientific">Lentibacillus salicampi</name>
    <dbReference type="NCBI Taxonomy" id="175306"/>
    <lineage>
        <taxon>Bacteria</taxon>
        <taxon>Bacillati</taxon>
        <taxon>Bacillota</taxon>
        <taxon>Bacilli</taxon>
        <taxon>Bacillales</taxon>
        <taxon>Bacillaceae</taxon>
        <taxon>Lentibacillus</taxon>
    </lineage>
</organism>
<dbReference type="Gene3D" id="2.160.10.10">
    <property type="entry name" value="Hexapeptide repeat proteins"/>
    <property type="match status" value="1"/>
</dbReference>
<proteinExistence type="inferred from homology"/>
<evidence type="ECO:0000256" key="2">
    <source>
        <dbReference type="ARBA" id="ARBA00022679"/>
    </source>
</evidence>
<dbReference type="PROSITE" id="PS00101">
    <property type="entry name" value="HEXAPEP_TRANSFERASES"/>
    <property type="match status" value="1"/>
</dbReference>
<accession>A0A4Y9ABN0</accession>
<evidence type="ECO:0000313" key="5">
    <source>
        <dbReference type="Proteomes" id="UP000298484"/>
    </source>
</evidence>
<comment type="similarity">
    <text evidence="1">Belongs to the transferase hexapeptide repeat family.</text>
</comment>